<dbReference type="EMBL" id="MU150236">
    <property type="protein sequence ID" value="KAF9467517.1"/>
    <property type="molecule type" value="Genomic_DNA"/>
</dbReference>
<accession>A0A9P5YER3</accession>
<dbReference type="AlphaFoldDB" id="A0A9P5YER3"/>
<evidence type="ECO:0000313" key="3">
    <source>
        <dbReference type="Proteomes" id="UP000807353"/>
    </source>
</evidence>
<dbReference type="Proteomes" id="UP000807353">
    <property type="component" value="Unassembled WGS sequence"/>
</dbReference>
<proteinExistence type="predicted"/>
<feature type="region of interest" description="Disordered" evidence="1">
    <location>
        <begin position="1"/>
        <end position="33"/>
    </location>
</feature>
<reference evidence="2" key="1">
    <citation type="submission" date="2020-11" db="EMBL/GenBank/DDBJ databases">
        <authorList>
            <consortium name="DOE Joint Genome Institute"/>
            <person name="Ahrendt S."/>
            <person name="Riley R."/>
            <person name="Andreopoulos W."/>
            <person name="Labutti K."/>
            <person name="Pangilinan J."/>
            <person name="Ruiz-Duenas F.J."/>
            <person name="Barrasa J.M."/>
            <person name="Sanchez-Garcia M."/>
            <person name="Camarero S."/>
            <person name="Miyauchi S."/>
            <person name="Serrano A."/>
            <person name="Linde D."/>
            <person name="Babiker R."/>
            <person name="Drula E."/>
            <person name="Ayuso-Fernandez I."/>
            <person name="Pacheco R."/>
            <person name="Padilla G."/>
            <person name="Ferreira P."/>
            <person name="Barriuso J."/>
            <person name="Kellner H."/>
            <person name="Castanera R."/>
            <person name="Alfaro M."/>
            <person name="Ramirez L."/>
            <person name="Pisabarro A.G."/>
            <person name="Kuo A."/>
            <person name="Tritt A."/>
            <person name="Lipzen A."/>
            <person name="He G."/>
            <person name="Yan M."/>
            <person name="Ng V."/>
            <person name="Cullen D."/>
            <person name="Martin F."/>
            <person name="Rosso M.-N."/>
            <person name="Henrissat B."/>
            <person name="Hibbett D."/>
            <person name="Martinez A.T."/>
            <person name="Grigoriev I.V."/>
        </authorList>
    </citation>
    <scope>NUCLEOTIDE SEQUENCE</scope>
    <source>
        <strain evidence="2">CBS 247.69</strain>
    </source>
</reference>
<organism evidence="2 3">
    <name type="scientific">Collybia nuda</name>
    <dbReference type="NCBI Taxonomy" id="64659"/>
    <lineage>
        <taxon>Eukaryota</taxon>
        <taxon>Fungi</taxon>
        <taxon>Dikarya</taxon>
        <taxon>Basidiomycota</taxon>
        <taxon>Agaricomycotina</taxon>
        <taxon>Agaricomycetes</taxon>
        <taxon>Agaricomycetidae</taxon>
        <taxon>Agaricales</taxon>
        <taxon>Tricholomatineae</taxon>
        <taxon>Clitocybaceae</taxon>
        <taxon>Collybia</taxon>
    </lineage>
</organism>
<gene>
    <name evidence="2" type="ORF">BDZ94DRAFT_1379164</name>
</gene>
<sequence length="158" mass="17669">MAAHHTSMKVPEVVDRTDPLSQKTAKKQPPITKAIHPKDPSIMQMDITGNMDMLMATKVTHLTPVITHHMQIHMATSAHKPTCRIQTPHSIQLRKKCLQRAVKVLVVKVLDLPIQNLPLPPEIPCWIKQYGQILSSDPIRFRILVGAALNSGAIRSIF</sequence>
<comment type="caution">
    <text evidence="2">The sequence shown here is derived from an EMBL/GenBank/DDBJ whole genome shotgun (WGS) entry which is preliminary data.</text>
</comment>
<evidence type="ECO:0000313" key="2">
    <source>
        <dbReference type="EMBL" id="KAF9467517.1"/>
    </source>
</evidence>
<keyword evidence="3" id="KW-1185">Reference proteome</keyword>
<name>A0A9P5YER3_9AGAR</name>
<evidence type="ECO:0000256" key="1">
    <source>
        <dbReference type="SAM" id="MobiDB-lite"/>
    </source>
</evidence>
<protein>
    <submittedName>
        <fullName evidence="2">Uncharacterized protein</fullName>
    </submittedName>
</protein>